<proteinExistence type="predicted"/>
<reference evidence="3" key="2">
    <citation type="journal article" date="2020" name="Antonie Van Leeuwenhoek">
        <title>Labilibaculum antarcticum sp. nov., a novel facultative anaerobic, psychrotorelant bacterium isolated from marine sediment of Antarctica.</title>
        <authorList>
            <person name="Watanabe M."/>
            <person name="Kojima H."/>
            <person name="Fukui M."/>
        </authorList>
    </citation>
    <scope>NUCLEOTIDE SEQUENCE [LARGE SCALE GENOMIC DNA]</scope>
    <source>
        <strain evidence="3">SPP2</strain>
    </source>
</reference>
<feature type="chain" id="PRO_5013163720" description="Transporter" evidence="1">
    <location>
        <begin position="20"/>
        <end position="300"/>
    </location>
</feature>
<dbReference type="Proteomes" id="UP000218267">
    <property type="component" value="Chromosome"/>
</dbReference>
<evidence type="ECO:0000313" key="2">
    <source>
        <dbReference type="EMBL" id="BAX82199.1"/>
    </source>
</evidence>
<dbReference type="AlphaFoldDB" id="A0A1Y1CP17"/>
<evidence type="ECO:0008006" key="4">
    <source>
        <dbReference type="Google" id="ProtNLM"/>
    </source>
</evidence>
<dbReference type="RefSeq" id="WP_096432290.1">
    <property type="nucleotide sequence ID" value="NZ_AP018042.1"/>
</dbReference>
<reference evidence="2 3" key="1">
    <citation type="journal article" date="2018" name="Mar. Genomics">
        <title>Complete genome sequence of Marinifilaceae bacterium strain SPP2, isolated from the Antarctic marine sediment.</title>
        <authorList>
            <person name="Watanabe M."/>
            <person name="Kojima H."/>
            <person name="Fukui M."/>
        </authorList>
    </citation>
    <scope>NUCLEOTIDE SEQUENCE [LARGE SCALE GENOMIC DNA]</scope>
    <source>
        <strain evidence="2 3">SPP2</strain>
    </source>
</reference>
<evidence type="ECO:0000313" key="3">
    <source>
        <dbReference type="Proteomes" id="UP000218267"/>
    </source>
</evidence>
<keyword evidence="3" id="KW-1185">Reference proteome</keyword>
<feature type="signal peptide" evidence="1">
    <location>
        <begin position="1"/>
        <end position="19"/>
    </location>
</feature>
<accession>A0A1Y1CP17</accession>
<dbReference type="KEGG" id="mbas:ALGA_3907"/>
<dbReference type="Pfam" id="PF13557">
    <property type="entry name" value="Phenol_MetA_deg"/>
    <property type="match status" value="1"/>
</dbReference>
<dbReference type="EMBL" id="AP018042">
    <property type="protein sequence ID" value="BAX82199.1"/>
    <property type="molecule type" value="Genomic_DNA"/>
</dbReference>
<gene>
    <name evidence="2" type="ORF">ALGA_3907</name>
</gene>
<dbReference type="OrthoDB" id="9810698at2"/>
<name>A0A1Y1CP17_9BACT</name>
<evidence type="ECO:0000256" key="1">
    <source>
        <dbReference type="SAM" id="SignalP"/>
    </source>
</evidence>
<sequence length="300" mass="33241">MKKLLFLSLVLLFTSSLQAQQETGYYTYGVEGIKAASLPGPGFYYKMYNAYYSSDKLMDGNGDEMDIDFDVTVFANVHRFIYITNKKFLGADYGMNIIVPLVSTDLSIGAFGISDSQFALADITVEPVILGWHKDRFDAAFAVAAILPVGKYDMTEAVSTGKGMWTGMVTFGGTYYLTKNKLWAASALCRYETHSEKDDYKVTTGDGFGFEWGVSKTIPKANAVWELGVTGYAGWQVSDDKGADVFYDANDHDRQFAIGPSVRMIIPKLNMVFSLQAEKEFGVKDRSEGFMSCLSFVKGF</sequence>
<organism evidence="2 3">
    <name type="scientific">Labilibaculum antarcticum</name>
    <dbReference type="NCBI Taxonomy" id="1717717"/>
    <lineage>
        <taxon>Bacteria</taxon>
        <taxon>Pseudomonadati</taxon>
        <taxon>Bacteroidota</taxon>
        <taxon>Bacteroidia</taxon>
        <taxon>Marinilabiliales</taxon>
        <taxon>Marinifilaceae</taxon>
        <taxon>Labilibaculum</taxon>
    </lineage>
</organism>
<keyword evidence="1" id="KW-0732">Signal</keyword>
<protein>
    <recommendedName>
        <fullName evidence="4">Transporter</fullName>
    </recommendedName>
</protein>
<dbReference type="InterPro" id="IPR025737">
    <property type="entry name" value="FApF"/>
</dbReference>